<reference evidence="2" key="1">
    <citation type="journal article" date="2017" name="Nat. Ecol. Evol.">
        <title>Genome expansion and lineage-specific genetic innovations in the forest pathogenic fungi Armillaria.</title>
        <authorList>
            <person name="Sipos G."/>
            <person name="Prasanna A.N."/>
            <person name="Walter M.C."/>
            <person name="O'Connor E."/>
            <person name="Balint B."/>
            <person name="Krizsan K."/>
            <person name="Kiss B."/>
            <person name="Hess J."/>
            <person name="Varga T."/>
            <person name="Slot J."/>
            <person name="Riley R."/>
            <person name="Boka B."/>
            <person name="Rigling D."/>
            <person name="Barry K."/>
            <person name="Lee J."/>
            <person name="Mihaltcheva S."/>
            <person name="LaButti K."/>
            <person name="Lipzen A."/>
            <person name="Waldron R."/>
            <person name="Moloney N.M."/>
            <person name="Sperisen C."/>
            <person name="Kredics L."/>
            <person name="Vagvoelgyi C."/>
            <person name="Patrignani A."/>
            <person name="Fitzpatrick D."/>
            <person name="Nagy I."/>
            <person name="Doyle S."/>
            <person name="Anderson J.B."/>
            <person name="Grigoriev I.V."/>
            <person name="Gueldener U."/>
            <person name="Muensterkoetter M."/>
            <person name="Nagy L.G."/>
        </authorList>
    </citation>
    <scope>NUCLEOTIDE SEQUENCE [LARGE SCALE GENOMIC DNA]</scope>
    <source>
        <strain evidence="2">Ar21-2</strain>
    </source>
</reference>
<dbReference type="AlphaFoldDB" id="A0A2H3D5E5"/>
<sequence length="116" mass="12494">MCRMRCNGHWVVETSPFPTLTSISSAIRRARLSVLPCLAPSSISGIILLHGLHTFGFRRLYYAEANERPLLDSARGTFPTCILALDEFGEAGPCCIAKGVIVVAWSVQGKGCGQLG</sequence>
<keyword evidence="2" id="KW-1185">Reference proteome</keyword>
<organism evidence="1 2">
    <name type="scientific">Armillaria gallica</name>
    <name type="common">Bulbous honey fungus</name>
    <name type="synonym">Armillaria bulbosa</name>
    <dbReference type="NCBI Taxonomy" id="47427"/>
    <lineage>
        <taxon>Eukaryota</taxon>
        <taxon>Fungi</taxon>
        <taxon>Dikarya</taxon>
        <taxon>Basidiomycota</taxon>
        <taxon>Agaricomycotina</taxon>
        <taxon>Agaricomycetes</taxon>
        <taxon>Agaricomycetidae</taxon>
        <taxon>Agaricales</taxon>
        <taxon>Marasmiineae</taxon>
        <taxon>Physalacriaceae</taxon>
        <taxon>Armillaria</taxon>
    </lineage>
</organism>
<name>A0A2H3D5E5_ARMGA</name>
<dbReference type="Proteomes" id="UP000217790">
    <property type="component" value="Unassembled WGS sequence"/>
</dbReference>
<evidence type="ECO:0000313" key="1">
    <source>
        <dbReference type="EMBL" id="PBK83553.1"/>
    </source>
</evidence>
<protein>
    <submittedName>
        <fullName evidence="1">Uncharacterized protein</fullName>
    </submittedName>
</protein>
<accession>A0A2H3D5E5</accession>
<dbReference type="InParanoid" id="A0A2H3D5E5"/>
<dbReference type="EMBL" id="KZ293706">
    <property type="protein sequence ID" value="PBK83553.1"/>
    <property type="molecule type" value="Genomic_DNA"/>
</dbReference>
<evidence type="ECO:0000313" key="2">
    <source>
        <dbReference type="Proteomes" id="UP000217790"/>
    </source>
</evidence>
<proteinExistence type="predicted"/>
<gene>
    <name evidence="1" type="ORF">ARMGADRAFT_1019101</name>
</gene>